<accession>A0A0H1BEH9</accession>
<comment type="caution">
    <text evidence="2">The sequence shown here is derived from an EMBL/GenBank/DDBJ whole genome shotgun (WGS) entry which is preliminary data.</text>
</comment>
<gene>
    <name evidence="2" type="ORF">EMPG_14808</name>
</gene>
<protein>
    <submittedName>
        <fullName evidence="2">Uncharacterized protein</fullName>
    </submittedName>
</protein>
<evidence type="ECO:0000313" key="2">
    <source>
        <dbReference type="EMBL" id="KLJ09775.1"/>
    </source>
</evidence>
<dbReference type="EMBL" id="LDEV01002264">
    <property type="protein sequence ID" value="KLJ09775.1"/>
    <property type="molecule type" value="Genomic_DNA"/>
</dbReference>
<dbReference type="Proteomes" id="UP000053573">
    <property type="component" value="Unassembled WGS sequence"/>
</dbReference>
<feature type="region of interest" description="Disordered" evidence="1">
    <location>
        <begin position="49"/>
        <end position="72"/>
    </location>
</feature>
<dbReference type="AlphaFoldDB" id="A0A0H1BEH9"/>
<evidence type="ECO:0000256" key="1">
    <source>
        <dbReference type="SAM" id="MobiDB-lite"/>
    </source>
</evidence>
<sequence length="72" mass="7702">MEGHIPDLHITGNADPEAALVKEALAEVLVDTMVDLNLGDETLFKTPHSPILASSCSKSDHSSPMRSDTWSA</sequence>
<reference evidence="3" key="1">
    <citation type="journal article" date="2015" name="PLoS Genet.">
        <title>The dynamic genome and transcriptome of the human fungal pathogen Blastomyces and close relative Emmonsia.</title>
        <authorList>
            <person name="Munoz J.F."/>
            <person name="Gauthier G.M."/>
            <person name="Desjardins C.A."/>
            <person name="Gallo J.E."/>
            <person name="Holder J."/>
            <person name="Sullivan T.D."/>
            <person name="Marty A.J."/>
            <person name="Carmen J.C."/>
            <person name="Chen Z."/>
            <person name="Ding L."/>
            <person name="Gujja S."/>
            <person name="Magrini V."/>
            <person name="Misas E."/>
            <person name="Mitreva M."/>
            <person name="Priest M."/>
            <person name="Saif S."/>
            <person name="Whiston E.A."/>
            <person name="Young S."/>
            <person name="Zeng Q."/>
            <person name="Goldman W.E."/>
            <person name="Mardis E.R."/>
            <person name="Taylor J.W."/>
            <person name="McEwen J.G."/>
            <person name="Clay O.K."/>
            <person name="Klein B.S."/>
            <person name="Cuomo C.A."/>
        </authorList>
    </citation>
    <scope>NUCLEOTIDE SEQUENCE [LARGE SCALE GENOMIC DNA]</scope>
    <source>
        <strain evidence="3">UAMH 139</strain>
    </source>
</reference>
<keyword evidence="3" id="KW-1185">Reference proteome</keyword>
<evidence type="ECO:0000313" key="3">
    <source>
        <dbReference type="Proteomes" id="UP000053573"/>
    </source>
</evidence>
<organism evidence="2 3">
    <name type="scientific">Blastomyces silverae</name>
    <dbReference type="NCBI Taxonomy" id="2060906"/>
    <lineage>
        <taxon>Eukaryota</taxon>
        <taxon>Fungi</taxon>
        <taxon>Dikarya</taxon>
        <taxon>Ascomycota</taxon>
        <taxon>Pezizomycotina</taxon>
        <taxon>Eurotiomycetes</taxon>
        <taxon>Eurotiomycetidae</taxon>
        <taxon>Onygenales</taxon>
        <taxon>Ajellomycetaceae</taxon>
        <taxon>Blastomyces</taxon>
    </lineage>
</organism>
<proteinExistence type="predicted"/>
<name>A0A0H1BEH9_9EURO</name>